<gene>
    <name evidence="1" type="ORF">V8G54_007794</name>
</gene>
<reference evidence="1 2" key="1">
    <citation type="journal article" date="2023" name="Life. Sci Alliance">
        <title>Evolutionary insights into 3D genome organization and epigenetic landscape of Vigna mungo.</title>
        <authorList>
            <person name="Junaid A."/>
            <person name="Singh B."/>
            <person name="Bhatia S."/>
        </authorList>
    </citation>
    <scope>NUCLEOTIDE SEQUENCE [LARGE SCALE GENOMIC DNA]</scope>
    <source>
        <strain evidence="1">Urdbean</strain>
    </source>
</reference>
<sequence>MPRFHNVMSQFWESQKRDKIKKTYYQKTYYKFKSNKEIARDKVLEFQRNLIYYNIRFIQRKITQLNSIHIKAGLMNIFKLYVYFNCVKVYKALKLFRSKIQFL</sequence>
<organism evidence="1 2">
    <name type="scientific">Vigna mungo</name>
    <name type="common">Black gram</name>
    <name type="synonym">Phaseolus mungo</name>
    <dbReference type="NCBI Taxonomy" id="3915"/>
    <lineage>
        <taxon>Eukaryota</taxon>
        <taxon>Viridiplantae</taxon>
        <taxon>Streptophyta</taxon>
        <taxon>Embryophyta</taxon>
        <taxon>Tracheophyta</taxon>
        <taxon>Spermatophyta</taxon>
        <taxon>Magnoliopsida</taxon>
        <taxon>eudicotyledons</taxon>
        <taxon>Gunneridae</taxon>
        <taxon>Pentapetalae</taxon>
        <taxon>rosids</taxon>
        <taxon>fabids</taxon>
        <taxon>Fabales</taxon>
        <taxon>Fabaceae</taxon>
        <taxon>Papilionoideae</taxon>
        <taxon>50 kb inversion clade</taxon>
        <taxon>NPAAA clade</taxon>
        <taxon>indigoferoid/millettioid clade</taxon>
        <taxon>Phaseoleae</taxon>
        <taxon>Vigna</taxon>
    </lineage>
</organism>
<evidence type="ECO:0000313" key="1">
    <source>
        <dbReference type="EMBL" id="WVZ20472.1"/>
    </source>
</evidence>
<dbReference type="Proteomes" id="UP001374535">
    <property type="component" value="Chromosome 2"/>
</dbReference>
<proteinExistence type="predicted"/>
<evidence type="ECO:0000313" key="2">
    <source>
        <dbReference type="Proteomes" id="UP001374535"/>
    </source>
</evidence>
<protein>
    <submittedName>
        <fullName evidence="1">Uncharacterized protein</fullName>
    </submittedName>
</protein>
<accession>A0AAQ3P4F0</accession>
<dbReference type="AlphaFoldDB" id="A0AAQ3P4F0"/>
<keyword evidence="2" id="KW-1185">Reference proteome</keyword>
<name>A0AAQ3P4F0_VIGMU</name>
<dbReference type="EMBL" id="CP144699">
    <property type="protein sequence ID" value="WVZ20472.1"/>
    <property type="molecule type" value="Genomic_DNA"/>
</dbReference>